<dbReference type="GO" id="GO:0051751">
    <property type="term" value="F:alpha-1,4-mannosyltransferase activity"/>
    <property type="evidence" value="ECO:0007669"/>
    <property type="project" value="InterPro"/>
</dbReference>
<keyword evidence="8" id="KW-0812">Transmembrane</keyword>
<feature type="transmembrane region" description="Helical" evidence="8">
    <location>
        <begin position="198"/>
        <end position="222"/>
    </location>
</feature>
<keyword evidence="8" id="KW-0337">GPI-anchor biosynthesis</keyword>
<dbReference type="Pfam" id="PF05007">
    <property type="entry name" value="Mannosyl_trans"/>
    <property type="match status" value="1"/>
</dbReference>
<dbReference type="InterPro" id="IPR007704">
    <property type="entry name" value="PIG-M"/>
</dbReference>
<proteinExistence type="inferred from homology"/>
<comment type="pathway">
    <text evidence="8">Glycolipid biosynthesis; glycosylphosphatidylinositol-anchor biosynthesis.</text>
</comment>
<dbReference type="CDD" id="cd11647">
    <property type="entry name" value="DHP5_DphB"/>
    <property type="match status" value="1"/>
</dbReference>
<evidence type="ECO:0000313" key="11">
    <source>
        <dbReference type="Proteomes" id="UP000038040"/>
    </source>
</evidence>
<evidence type="ECO:0000313" key="13">
    <source>
        <dbReference type="WBParaSite" id="DME_0000105801-mRNA-1"/>
    </source>
</evidence>
<dbReference type="FunFam" id="3.40.1010.10:FF:000004">
    <property type="entry name" value="Putative diphthine synthase"/>
    <property type="match status" value="1"/>
</dbReference>
<feature type="transmembrane region" description="Helical" evidence="8">
    <location>
        <begin position="155"/>
        <end position="177"/>
    </location>
</feature>
<evidence type="ECO:0000256" key="8">
    <source>
        <dbReference type="RuleBase" id="RU365064"/>
    </source>
</evidence>
<dbReference type="InterPro" id="IPR000878">
    <property type="entry name" value="4pyrrol_Mease"/>
</dbReference>
<dbReference type="STRING" id="318479.A0A0N4U2X7"/>
<dbReference type="InterPro" id="IPR004551">
    <property type="entry name" value="Dphthn_synthase"/>
</dbReference>
<evidence type="ECO:0000256" key="5">
    <source>
        <dbReference type="ARBA" id="ARBA00022679"/>
    </source>
</evidence>
<dbReference type="AlphaFoldDB" id="A0A0N4U2X7"/>
<protein>
    <recommendedName>
        <fullName evidence="8">GPI alpha-1,4-mannosyltransferase I, catalytic subunit</fullName>
        <ecNumber evidence="8">2.4.1.-</ecNumber>
    </recommendedName>
    <alternativeName>
        <fullName evidence="8">GPI mannosyltransferase I</fullName>
    </alternativeName>
</protein>
<dbReference type="GO" id="GO:0004376">
    <property type="term" value="F:GPI mannosyltransferase activity"/>
    <property type="evidence" value="ECO:0007669"/>
    <property type="project" value="InterPro"/>
</dbReference>
<dbReference type="UniPathway" id="UPA00196"/>
<dbReference type="GO" id="GO:0141133">
    <property type="term" value="F:diphthine methyl ester synthase activity"/>
    <property type="evidence" value="ECO:0007669"/>
    <property type="project" value="UniProtKB-EC"/>
</dbReference>
<comment type="catalytic activity">
    <reaction evidence="7">
        <text>2-[(3S)-amino-3-carboxypropyl]-L-histidyl-[translation elongation factor 2] + 4 S-adenosyl-L-methionine = diphthine methyl ester-[translation elongation factor 2] + 4 S-adenosyl-L-homocysteine + 3 H(+)</text>
        <dbReference type="Rhea" id="RHEA:42652"/>
        <dbReference type="Rhea" id="RHEA-COMP:9749"/>
        <dbReference type="Rhea" id="RHEA-COMP:10173"/>
        <dbReference type="ChEBI" id="CHEBI:15378"/>
        <dbReference type="ChEBI" id="CHEBI:57856"/>
        <dbReference type="ChEBI" id="CHEBI:59789"/>
        <dbReference type="ChEBI" id="CHEBI:73995"/>
        <dbReference type="ChEBI" id="CHEBI:79005"/>
        <dbReference type="EC" id="2.1.1.314"/>
    </reaction>
</comment>
<name>A0A0N4U2X7_DRAME</name>
<dbReference type="InterPro" id="IPR014776">
    <property type="entry name" value="4pyrrole_Mease_sub2"/>
</dbReference>
<dbReference type="OrthoDB" id="2516at2759"/>
<keyword evidence="5 8" id="KW-0808">Transferase</keyword>
<dbReference type="SUPFAM" id="SSF53790">
    <property type="entry name" value="Tetrapyrrole methylase"/>
    <property type="match status" value="1"/>
</dbReference>
<dbReference type="GO" id="GO:0005789">
    <property type="term" value="C:endoplasmic reticulum membrane"/>
    <property type="evidence" value="ECO:0007669"/>
    <property type="project" value="UniProtKB-SubCell"/>
</dbReference>
<dbReference type="NCBIfam" id="TIGR00522">
    <property type="entry name" value="dph5"/>
    <property type="match status" value="1"/>
</dbReference>
<dbReference type="GO" id="GO:0006506">
    <property type="term" value="P:GPI anchor biosynthetic process"/>
    <property type="evidence" value="ECO:0007669"/>
    <property type="project" value="UniProtKB-UniPathway"/>
</dbReference>
<comment type="function">
    <text evidence="8">Catalytic subunit of the glycosylphosphatidylinositol-mannosyltransferase I complex which catalyzes the transfer of the first mannose, via an alpha-1,4 bond from a dolichol-phosphate-mannose (Dol-P-Man) to the glucosaminyl acyl phosphatidylinositol (GlcN-(acyl)PI) intermediate to generate alpha-D-Man-(1-&gt;4)-alpha-D-GlcN-(1-&gt;6)-(1-radyl,2-acyl-sn-glycero-3-phospho)-2-acyl-inositol and participates in the sixth step of the glycosylphosphatidylinositol-anchor biosynthesis.</text>
</comment>
<comment type="subcellular location">
    <subcellularLocation>
        <location evidence="8">Endoplasmic reticulum membrane</location>
        <topology evidence="8">Multi-pass membrane protein</topology>
    </subcellularLocation>
</comment>
<dbReference type="PANTHER" id="PTHR10882:SF0">
    <property type="entry name" value="DIPHTHINE METHYL ESTER SYNTHASE"/>
    <property type="match status" value="1"/>
</dbReference>
<keyword evidence="8" id="KW-0472">Membrane</keyword>
<dbReference type="EMBL" id="UYYG01001152">
    <property type="protein sequence ID" value="VDN55445.1"/>
    <property type="molecule type" value="Genomic_DNA"/>
</dbReference>
<evidence type="ECO:0000256" key="7">
    <source>
        <dbReference type="ARBA" id="ARBA00048752"/>
    </source>
</evidence>
<keyword evidence="4" id="KW-0489">Methyltransferase</keyword>
<feature type="transmembrane region" description="Helical" evidence="8">
    <location>
        <begin position="286"/>
        <end position="312"/>
    </location>
</feature>
<evidence type="ECO:0000259" key="9">
    <source>
        <dbReference type="Pfam" id="PF00590"/>
    </source>
</evidence>
<feature type="transmembrane region" description="Helical" evidence="8">
    <location>
        <begin position="12"/>
        <end position="31"/>
    </location>
</feature>
<comment type="similarity">
    <text evidence="3">Belongs to the diphthine synthase family.</text>
</comment>
<reference evidence="10 12" key="2">
    <citation type="submission" date="2018-11" db="EMBL/GenBank/DDBJ databases">
        <authorList>
            <consortium name="Pathogen Informatics"/>
        </authorList>
    </citation>
    <scope>NUCLEOTIDE SEQUENCE [LARGE SCALE GENOMIC DNA]</scope>
</reference>
<gene>
    <name evidence="10" type="ORF">DME_LOCUS5418</name>
</gene>
<organism evidence="11 13">
    <name type="scientific">Dracunculus medinensis</name>
    <name type="common">Guinea worm</name>
    <dbReference type="NCBI Taxonomy" id="318479"/>
    <lineage>
        <taxon>Eukaryota</taxon>
        <taxon>Metazoa</taxon>
        <taxon>Ecdysozoa</taxon>
        <taxon>Nematoda</taxon>
        <taxon>Chromadorea</taxon>
        <taxon>Rhabditida</taxon>
        <taxon>Spirurina</taxon>
        <taxon>Dracunculoidea</taxon>
        <taxon>Dracunculidae</taxon>
        <taxon>Dracunculus</taxon>
    </lineage>
</organism>
<dbReference type="FunFam" id="3.30.950.10:FF:000004">
    <property type="entry name" value="Diphthine synthase putative"/>
    <property type="match status" value="1"/>
</dbReference>
<comment type="pathway">
    <text evidence="2">Protein modification; peptidyl-diphthamide biosynthesis.</text>
</comment>
<keyword evidence="8" id="KW-1133">Transmembrane helix</keyword>
<accession>A0A0N4U2X7</accession>
<evidence type="ECO:0000256" key="1">
    <source>
        <dbReference type="ARBA" id="ARBA00004006"/>
    </source>
</evidence>
<dbReference type="Gene3D" id="3.30.950.10">
    <property type="entry name" value="Methyltransferase, Cobalt-precorrin-4 Transmethylase, Domain 2"/>
    <property type="match status" value="1"/>
</dbReference>
<dbReference type="GO" id="GO:0032259">
    <property type="term" value="P:methylation"/>
    <property type="evidence" value="ECO:0007669"/>
    <property type="project" value="UniProtKB-KW"/>
</dbReference>
<dbReference type="InterPro" id="IPR014777">
    <property type="entry name" value="4pyrrole_Mease_sub1"/>
</dbReference>
<comment type="function">
    <text evidence="1">S-adenosyl-L-methionine-dependent methyltransferase that catalyzes four methylations of the modified target histidine residue in translation elongation factor 2 (EF-2), to form an intermediate called diphthine methyl ester. The four successive methylation reactions represent the second step of diphthamide biosynthesis.</text>
</comment>
<evidence type="ECO:0000313" key="12">
    <source>
        <dbReference type="Proteomes" id="UP000274756"/>
    </source>
</evidence>
<keyword evidence="12" id="KW-1185">Reference proteome</keyword>
<feature type="domain" description="Tetrapyrrole methylase" evidence="9">
    <location>
        <begin position="356"/>
        <end position="534"/>
    </location>
</feature>
<evidence type="ECO:0000256" key="4">
    <source>
        <dbReference type="ARBA" id="ARBA00022603"/>
    </source>
</evidence>
<dbReference type="Gene3D" id="3.40.1010.10">
    <property type="entry name" value="Cobalt-precorrin-4 Transmethylase, Domain 1"/>
    <property type="match status" value="1"/>
</dbReference>
<feature type="transmembrane region" description="Helical" evidence="8">
    <location>
        <begin position="99"/>
        <end position="120"/>
    </location>
</feature>
<evidence type="ECO:0000256" key="2">
    <source>
        <dbReference type="ARBA" id="ARBA00005156"/>
    </source>
</evidence>
<keyword evidence="8" id="KW-0328">Glycosyltransferase</keyword>
<dbReference type="Pfam" id="PF00590">
    <property type="entry name" value="TP_methylase"/>
    <property type="match status" value="1"/>
</dbReference>
<evidence type="ECO:0000313" key="10">
    <source>
        <dbReference type="EMBL" id="VDN55445.1"/>
    </source>
</evidence>
<comment type="caution">
    <text evidence="8">Lacks conserved residue(s) required for the propagation of feature annotation.</text>
</comment>
<dbReference type="UniPathway" id="UPA00559"/>
<evidence type="ECO:0000256" key="6">
    <source>
        <dbReference type="ARBA" id="ARBA00022691"/>
    </source>
</evidence>
<dbReference type="Proteomes" id="UP000274756">
    <property type="component" value="Unassembled WGS sequence"/>
</dbReference>
<dbReference type="GO" id="GO:0017183">
    <property type="term" value="P:protein histidyl modification to diphthamide"/>
    <property type="evidence" value="ECO:0007669"/>
    <property type="project" value="UniProtKB-UniPathway"/>
</dbReference>
<comment type="similarity">
    <text evidence="8">Belongs to the PIGM family.</text>
</comment>
<dbReference type="InterPro" id="IPR035996">
    <property type="entry name" value="4pyrrol_Methylase_sf"/>
</dbReference>
<dbReference type="Proteomes" id="UP000038040">
    <property type="component" value="Unplaced"/>
</dbReference>
<sequence length="631" mass="72862">MFGEKNSNLWTFQRILLFAFLFRLLLIYYGIIHDYLFDVSYTDIDYKIFSDAAELIRKGKWLFCGLDVFVGHLTYRIICCDIHHKIITKKKDFQSSENYLMYCAKGWVLIFWLVNPLTIVISSRGNADVIVCASVLLTLYLLARNEWLKAAFVHGIFAVHFKLYPVIYLPSIFFYLSNVHSAKDSNDYLRRIFYNTRGFIFILISILCFLGLTGLYFAFFGYRCIQEFVLYHVSRTDTRHNFSPYFYIFYLSKENFKLSQYIGYLAFVPQAFLIFWFAFRYHRDLPFCWFLTTLAFVSFNKVCTSQYFLWYLCLLPLIPSRLNVVKIKIRVVLAELEENNGSLLLVAFWSREKMVFYLIGIGLGDIEDITVKGFKIVKKCEKVYLDSYTSILSYGLDRKKLEEFYGKEIIDADRDTVEQASDVILENASSQDVCLLVVGDPFAATTHTDLVLRAKLLNVPVQIVHNASIISAVGCCGLQLYKFGEIVSIVAWTENWQPDSFFDKINANKERGLHTLCLLDIKTKEQSVENLMKGLKIFEKPNFLTCSMAAEQLIKIIERRVATGSKTGEIFSAFSSRNMCVGLARIGWPDQKIVFCSLDDMCAINLGPPLHSLIIPGDLHPLEIEMLKTFT</sequence>
<feature type="transmembrane region" description="Helical" evidence="8">
    <location>
        <begin position="261"/>
        <end position="279"/>
    </location>
</feature>
<dbReference type="WBParaSite" id="DME_0000105801-mRNA-1">
    <property type="protein sequence ID" value="DME_0000105801-mRNA-1"/>
    <property type="gene ID" value="DME_0000105801"/>
</dbReference>
<dbReference type="PANTHER" id="PTHR10882">
    <property type="entry name" value="DIPHTHINE SYNTHASE"/>
    <property type="match status" value="1"/>
</dbReference>
<keyword evidence="6" id="KW-0949">S-adenosyl-L-methionine</keyword>
<reference evidence="13" key="1">
    <citation type="submission" date="2016-04" db="UniProtKB">
        <authorList>
            <consortium name="WormBaseParasite"/>
        </authorList>
    </citation>
    <scope>IDENTIFICATION</scope>
</reference>
<keyword evidence="8" id="KW-0256">Endoplasmic reticulum</keyword>
<dbReference type="EC" id="2.4.1.-" evidence="8"/>
<evidence type="ECO:0000256" key="3">
    <source>
        <dbReference type="ARBA" id="ARBA00006729"/>
    </source>
</evidence>